<keyword evidence="5 6" id="KW-0067">ATP-binding</keyword>
<dbReference type="PROSITE" id="PS51192">
    <property type="entry name" value="HELICASE_ATP_BIND_1"/>
    <property type="match status" value="1"/>
</dbReference>
<evidence type="ECO:0000259" key="8">
    <source>
        <dbReference type="PROSITE" id="PS51192"/>
    </source>
</evidence>
<dbReference type="EMBL" id="DXGI01000454">
    <property type="protein sequence ID" value="HIW79864.1"/>
    <property type="molecule type" value="Genomic_DNA"/>
</dbReference>
<organism evidence="10 11">
    <name type="scientific">Candidatus Bilophila faecipullorum</name>
    <dbReference type="NCBI Taxonomy" id="2838482"/>
    <lineage>
        <taxon>Bacteria</taxon>
        <taxon>Pseudomonadati</taxon>
        <taxon>Thermodesulfobacteriota</taxon>
        <taxon>Desulfovibrionia</taxon>
        <taxon>Desulfovibrionales</taxon>
        <taxon>Desulfovibrionaceae</taxon>
        <taxon>Bilophila</taxon>
    </lineage>
</organism>
<dbReference type="InterPro" id="IPR001650">
    <property type="entry name" value="Helicase_C-like"/>
</dbReference>
<keyword evidence="2 6" id="KW-0547">Nucleotide-binding</keyword>
<dbReference type="Pfam" id="PF00270">
    <property type="entry name" value="DEAD"/>
    <property type="match status" value="1"/>
</dbReference>
<evidence type="ECO:0000256" key="1">
    <source>
        <dbReference type="ARBA" id="ARBA00012552"/>
    </source>
</evidence>
<dbReference type="InterPro" id="IPR050547">
    <property type="entry name" value="DEAD_box_RNA_helicases"/>
</dbReference>
<dbReference type="GO" id="GO:0003723">
    <property type="term" value="F:RNA binding"/>
    <property type="evidence" value="ECO:0007669"/>
    <property type="project" value="TreeGrafter"/>
</dbReference>
<keyword evidence="3 6" id="KW-0378">Hydrolase</keyword>
<reference evidence="10" key="2">
    <citation type="submission" date="2021-04" db="EMBL/GenBank/DDBJ databases">
        <authorList>
            <person name="Gilroy R."/>
        </authorList>
    </citation>
    <scope>NUCLEOTIDE SEQUENCE</scope>
    <source>
        <strain evidence="10">ChiSxjej5B17-1746</strain>
    </source>
</reference>
<dbReference type="Proteomes" id="UP000824264">
    <property type="component" value="Unassembled WGS sequence"/>
</dbReference>
<sequence length="545" mass="60568">MTEPMQTAQPQTAPEKAAGQPLSSNTIHTASEIISVDEPENALPETSLADLPQLLQDACARAGWTSLMPVQSRALPYLLEGRDLMVQSRTGSGKTGTYLLPLMARLNPAKPAVQALILVPTRELAVQVEQEARTLFKGSGLTVAAVYGGVGYGKQMDALRQGVSVVVGTPGRVLDHLLRRTLTLTHVTSLVFDEADRMLSIGFYPDMKEIQRYLPNTRIHATLFSATYPPHVLRLAGEFLTEPQLLSLSTTQVHVAEVQHMYCECKSMEKDRTLIRILEVENPASAIIFCNTKATVHFVTAVLQGFGFNADELSADLSQSRREDVLSRLRKGTIRFLVATDVAARGIDIPELSHVFLYEPPDDRESYIHRAGRTGRAGAAGVVISLVDIMEKMELQRIAKYFKVPLIQRPNPTDEEVAQAVGVRVTALLEARFRQLNGLERERMKRFEPLVHSLGSDPEQVHLLTLLLDDCYQKNLNPEAFLPAGSVRKEPLPARAKTHGGNRRGPREGGQRREERGEGGAPREKKREEGRNFRRRRRSQDRSAE</sequence>
<dbReference type="InterPro" id="IPR027417">
    <property type="entry name" value="P-loop_NTPase"/>
</dbReference>
<dbReference type="PANTHER" id="PTHR47963:SF8">
    <property type="entry name" value="ATP-DEPENDENT RNA HELICASE DEAD"/>
    <property type="match status" value="1"/>
</dbReference>
<evidence type="ECO:0000256" key="3">
    <source>
        <dbReference type="ARBA" id="ARBA00022801"/>
    </source>
</evidence>
<evidence type="ECO:0000256" key="6">
    <source>
        <dbReference type="RuleBase" id="RU000492"/>
    </source>
</evidence>
<proteinExistence type="inferred from homology"/>
<dbReference type="PROSITE" id="PS51194">
    <property type="entry name" value="HELICASE_CTER"/>
    <property type="match status" value="1"/>
</dbReference>
<feature type="domain" description="Helicase C-terminal" evidence="9">
    <location>
        <begin position="273"/>
        <end position="418"/>
    </location>
</feature>
<dbReference type="SUPFAM" id="SSF52540">
    <property type="entry name" value="P-loop containing nucleoside triphosphate hydrolases"/>
    <property type="match status" value="1"/>
</dbReference>
<dbReference type="SMART" id="SM00490">
    <property type="entry name" value="HELICc"/>
    <property type="match status" value="1"/>
</dbReference>
<dbReference type="CDD" id="cd00268">
    <property type="entry name" value="DEADc"/>
    <property type="match status" value="1"/>
</dbReference>
<feature type="compositionally biased region" description="Polar residues" evidence="7">
    <location>
        <begin position="1"/>
        <end position="12"/>
    </location>
</feature>
<dbReference type="GO" id="GO:0016787">
    <property type="term" value="F:hydrolase activity"/>
    <property type="evidence" value="ECO:0007669"/>
    <property type="project" value="UniProtKB-KW"/>
</dbReference>
<dbReference type="InterPro" id="IPR014001">
    <property type="entry name" value="Helicase_ATP-bd"/>
</dbReference>
<name>A0A9D1R226_9BACT</name>
<gene>
    <name evidence="10" type="ORF">H9874_12095</name>
</gene>
<dbReference type="GO" id="GO:0003724">
    <property type="term" value="F:RNA helicase activity"/>
    <property type="evidence" value="ECO:0007669"/>
    <property type="project" value="UniProtKB-EC"/>
</dbReference>
<feature type="region of interest" description="Disordered" evidence="7">
    <location>
        <begin position="483"/>
        <end position="545"/>
    </location>
</feature>
<evidence type="ECO:0000256" key="2">
    <source>
        <dbReference type="ARBA" id="ARBA00022741"/>
    </source>
</evidence>
<dbReference type="Pfam" id="PF00271">
    <property type="entry name" value="Helicase_C"/>
    <property type="match status" value="1"/>
</dbReference>
<dbReference type="CDD" id="cd18787">
    <property type="entry name" value="SF2_C_DEAD"/>
    <property type="match status" value="1"/>
</dbReference>
<dbReference type="Gene3D" id="3.40.50.300">
    <property type="entry name" value="P-loop containing nucleotide triphosphate hydrolases"/>
    <property type="match status" value="2"/>
</dbReference>
<dbReference type="InterPro" id="IPR044742">
    <property type="entry name" value="DEAD/DEAH_RhlB"/>
</dbReference>
<dbReference type="InterPro" id="IPR000629">
    <property type="entry name" value="RNA-helicase_DEAD-box_CS"/>
</dbReference>
<dbReference type="SMART" id="SM00487">
    <property type="entry name" value="DEXDc"/>
    <property type="match status" value="1"/>
</dbReference>
<protein>
    <recommendedName>
        <fullName evidence="1">RNA helicase</fullName>
        <ecNumber evidence="1">3.6.4.13</ecNumber>
    </recommendedName>
</protein>
<dbReference type="EC" id="3.6.4.13" evidence="1"/>
<feature type="domain" description="Helicase ATP-binding" evidence="8">
    <location>
        <begin position="75"/>
        <end position="246"/>
    </location>
</feature>
<keyword evidence="4 6" id="KW-0347">Helicase</keyword>
<dbReference type="PROSITE" id="PS00039">
    <property type="entry name" value="DEAD_ATP_HELICASE"/>
    <property type="match status" value="1"/>
</dbReference>
<reference evidence="10" key="1">
    <citation type="journal article" date="2021" name="PeerJ">
        <title>Extensive microbial diversity within the chicken gut microbiome revealed by metagenomics and culture.</title>
        <authorList>
            <person name="Gilroy R."/>
            <person name="Ravi A."/>
            <person name="Getino M."/>
            <person name="Pursley I."/>
            <person name="Horton D.L."/>
            <person name="Alikhan N.F."/>
            <person name="Baker D."/>
            <person name="Gharbi K."/>
            <person name="Hall N."/>
            <person name="Watson M."/>
            <person name="Adriaenssens E.M."/>
            <person name="Foster-Nyarko E."/>
            <person name="Jarju S."/>
            <person name="Secka A."/>
            <person name="Antonio M."/>
            <person name="Oren A."/>
            <person name="Chaudhuri R.R."/>
            <person name="La Ragione R."/>
            <person name="Hildebrand F."/>
            <person name="Pallen M.J."/>
        </authorList>
    </citation>
    <scope>NUCLEOTIDE SEQUENCE</scope>
    <source>
        <strain evidence="10">ChiSxjej5B17-1746</strain>
    </source>
</reference>
<dbReference type="GO" id="GO:0005524">
    <property type="term" value="F:ATP binding"/>
    <property type="evidence" value="ECO:0007669"/>
    <property type="project" value="UniProtKB-KW"/>
</dbReference>
<dbReference type="PANTHER" id="PTHR47963">
    <property type="entry name" value="DEAD-BOX ATP-DEPENDENT RNA HELICASE 47, MITOCHONDRIAL"/>
    <property type="match status" value="1"/>
</dbReference>
<evidence type="ECO:0000256" key="4">
    <source>
        <dbReference type="ARBA" id="ARBA00022806"/>
    </source>
</evidence>
<comment type="similarity">
    <text evidence="6">Belongs to the DEAD box helicase family.</text>
</comment>
<comment type="caution">
    <text evidence="10">The sequence shown here is derived from an EMBL/GenBank/DDBJ whole genome shotgun (WGS) entry which is preliminary data.</text>
</comment>
<evidence type="ECO:0000313" key="11">
    <source>
        <dbReference type="Proteomes" id="UP000824264"/>
    </source>
</evidence>
<feature type="region of interest" description="Disordered" evidence="7">
    <location>
        <begin position="1"/>
        <end position="24"/>
    </location>
</feature>
<feature type="compositionally biased region" description="Basic and acidic residues" evidence="7">
    <location>
        <begin position="505"/>
        <end position="532"/>
    </location>
</feature>
<dbReference type="AlphaFoldDB" id="A0A9D1R226"/>
<accession>A0A9D1R226</accession>
<dbReference type="InterPro" id="IPR011545">
    <property type="entry name" value="DEAD/DEAH_box_helicase_dom"/>
</dbReference>
<evidence type="ECO:0000313" key="10">
    <source>
        <dbReference type="EMBL" id="HIW79864.1"/>
    </source>
</evidence>
<evidence type="ECO:0000256" key="5">
    <source>
        <dbReference type="ARBA" id="ARBA00022840"/>
    </source>
</evidence>
<evidence type="ECO:0000259" key="9">
    <source>
        <dbReference type="PROSITE" id="PS51194"/>
    </source>
</evidence>
<evidence type="ECO:0000256" key="7">
    <source>
        <dbReference type="SAM" id="MobiDB-lite"/>
    </source>
</evidence>